<accession>A0A1Y2FB15</accession>
<keyword evidence="2" id="KW-0472">Membrane</keyword>
<evidence type="ECO:0000256" key="2">
    <source>
        <dbReference type="SAM" id="Phobius"/>
    </source>
</evidence>
<feature type="region of interest" description="Disordered" evidence="1">
    <location>
        <begin position="93"/>
        <end position="128"/>
    </location>
</feature>
<proteinExistence type="predicted"/>
<sequence length="128" mass="14276">MENIPSSSTTFQVSTQTKVLATLNKISGSIYNGTTPDYTNKVFNQSDSPLKEIDDESNGSSKTLPIILIIIAAVIVILVILVLLIRHFKKNKKNSDSLPTYNSKSNTTEQQKFLDIQEKIDRPTNAKY</sequence>
<dbReference type="Proteomes" id="UP000193920">
    <property type="component" value="Unassembled WGS sequence"/>
</dbReference>
<comment type="caution">
    <text evidence="3">The sequence shown here is derived from an EMBL/GenBank/DDBJ whole genome shotgun (WGS) entry which is preliminary data.</text>
</comment>
<feature type="compositionally biased region" description="Basic and acidic residues" evidence="1">
    <location>
        <begin position="115"/>
        <end position="128"/>
    </location>
</feature>
<evidence type="ECO:0000313" key="4">
    <source>
        <dbReference type="Proteomes" id="UP000193920"/>
    </source>
</evidence>
<keyword evidence="4" id="KW-1185">Reference proteome</keyword>
<evidence type="ECO:0000256" key="1">
    <source>
        <dbReference type="SAM" id="MobiDB-lite"/>
    </source>
</evidence>
<name>A0A1Y2FB15_9FUNG</name>
<gene>
    <name evidence="3" type="ORF">LY90DRAFT_697750</name>
</gene>
<dbReference type="AlphaFoldDB" id="A0A1Y2FB15"/>
<protein>
    <submittedName>
        <fullName evidence="3">Uncharacterized protein</fullName>
    </submittedName>
</protein>
<evidence type="ECO:0000313" key="3">
    <source>
        <dbReference type="EMBL" id="ORY81108.1"/>
    </source>
</evidence>
<dbReference type="EMBL" id="MCOG01000011">
    <property type="protein sequence ID" value="ORY81108.1"/>
    <property type="molecule type" value="Genomic_DNA"/>
</dbReference>
<feature type="transmembrane region" description="Helical" evidence="2">
    <location>
        <begin position="64"/>
        <end position="85"/>
    </location>
</feature>
<keyword evidence="2" id="KW-1133">Transmembrane helix</keyword>
<reference evidence="3 4" key="1">
    <citation type="submission" date="2016-08" db="EMBL/GenBank/DDBJ databases">
        <title>A Parts List for Fungal Cellulosomes Revealed by Comparative Genomics.</title>
        <authorList>
            <consortium name="DOE Joint Genome Institute"/>
            <person name="Haitjema C.H."/>
            <person name="Gilmore S.P."/>
            <person name="Henske J.K."/>
            <person name="Solomon K.V."/>
            <person name="De Groot R."/>
            <person name="Kuo A."/>
            <person name="Mondo S.J."/>
            <person name="Salamov A.A."/>
            <person name="Labutti K."/>
            <person name="Zhao Z."/>
            <person name="Chiniquy J."/>
            <person name="Barry K."/>
            <person name="Brewer H.M."/>
            <person name="Purvine S.O."/>
            <person name="Wright A.T."/>
            <person name="Boxma B."/>
            <person name="Van Alen T."/>
            <person name="Hackstein J.H."/>
            <person name="Baker S.E."/>
            <person name="Grigoriev I.V."/>
            <person name="O'Malley M.A."/>
        </authorList>
    </citation>
    <scope>NUCLEOTIDE SEQUENCE [LARGE SCALE GENOMIC DNA]</scope>
    <source>
        <strain evidence="3 4">G1</strain>
    </source>
</reference>
<feature type="compositionally biased region" description="Polar residues" evidence="1">
    <location>
        <begin position="96"/>
        <end position="111"/>
    </location>
</feature>
<organism evidence="3 4">
    <name type="scientific">Neocallimastix californiae</name>
    <dbReference type="NCBI Taxonomy" id="1754190"/>
    <lineage>
        <taxon>Eukaryota</taxon>
        <taxon>Fungi</taxon>
        <taxon>Fungi incertae sedis</taxon>
        <taxon>Chytridiomycota</taxon>
        <taxon>Chytridiomycota incertae sedis</taxon>
        <taxon>Neocallimastigomycetes</taxon>
        <taxon>Neocallimastigales</taxon>
        <taxon>Neocallimastigaceae</taxon>
        <taxon>Neocallimastix</taxon>
    </lineage>
</organism>
<keyword evidence="2" id="KW-0812">Transmembrane</keyword>